<accession>A0ABM7NTA1</accession>
<evidence type="ECO:0000313" key="7">
    <source>
        <dbReference type="EMBL" id="BCS83404.1"/>
    </source>
</evidence>
<evidence type="ECO:0000313" key="8">
    <source>
        <dbReference type="Proteomes" id="UP001321479"/>
    </source>
</evidence>
<dbReference type="EMBL" id="AP024483">
    <property type="protein sequence ID" value="BCS83404.1"/>
    <property type="molecule type" value="Genomic_DNA"/>
</dbReference>
<keyword evidence="8" id="KW-1185">Reference proteome</keyword>
<dbReference type="RefSeq" id="YP_010842012.1">
    <property type="nucleotide sequence ID" value="NC_079139.1"/>
</dbReference>
<dbReference type="PROSITE" id="PS51471">
    <property type="entry name" value="FE2OG_OXY"/>
    <property type="match status" value="1"/>
</dbReference>
<reference evidence="7 8" key="1">
    <citation type="submission" date="2021-02" db="EMBL/GenBank/DDBJ databases">
        <title>Cotonvirus japonicus, which uses Golgi apparatus of host cells for its virion factory, phylogenetically links tailed tupanvirus and icosahedral mimivirus.</title>
        <authorList>
            <person name="Takahashi H."/>
            <person name="Fukaya S."/>
            <person name="Song C."/>
            <person name="Murata K."/>
            <person name="Takemura M."/>
        </authorList>
    </citation>
    <scope>NUCLEOTIDE SEQUENCE [LARGE SCALE GENOMIC DNA]</scope>
</reference>
<protein>
    <submittedName>
        <fullName evidence="7">Prolyl 4-hydroxylase</fullName>
    </submittedName>
</protein>
<name>A0ABM7NTA1_9VIRU</name>
<sequence>MSIVIAMIIIAIIIMLIKNQSKKISPFTNLNESLSYANNNDPYDMPFIMKEIISKDKCQEIINYSKDKLFDSQVLSGKDTSVRNSQQYWIPKNNNIVKPIFDFVSKNFNIPVENAEDLQVVRYLPNQYYNEHHDSCCDQTDKCHEFINRGGQRILTVLIYLNNEFEGGNTYFKNLDVKIKPKTGDALVFFPLAKNTNKCHPLALHAGMPVTSGQKWIANIWFRERKFKN</sequence>
<dbReference type="PANTHER" id="PTHR10869:SF246">
    <property type="entry name" value="TRANSMEMBRANE PROLYL 4-HYDROXYLASE"/>
    <property type="match status" value="1"/>
</dbReference>
<evidence type="ECO:0000256" key="3">
    <source>
        <dbReference type="ARBA" id="ARBA00022964"/>
    </source>
</evidence>
<dbReference type="SMART" id="SM00702">
    <property type="entry name" value="P4Hc"/>
    <property type="match status" value="1"/>
</dbReference>
<dbReference type="InterPro" id="IPR045054">
    <property type="entry name" value="P4HA-like"/>
</dbReference>
<evidence type="ECO:0000256" key="4">
    <source>
        <dbReference type="ARBA" id="ARBA00023002"/>
    </source>
</evidence>
<dbReference type="GeneID" id="80558609"/>
<dbReference type="Proteomes" id="UP001321479">
    <property type="component" value="Segment"/>
</dbReference>
<keyword evidence="5" id="KW-0408">Iron</keyword>
<evidence type="ECO:0000259" key="6">
    <source>
        <dbReference type="PROSITE" id="PS51471"/>
    </source>
</evidence>
<dbReference type="InterPro" id="IPR044862">
    <property type="entry name" value="Pro_4_hyd_alph_FE2OG_OXY"/>
</dbReference>
<proteinExistence type="predicted"/>
<dbReference type="PANTHER" id="PTHR10869">
    <property type="entry name" value="PROLYL 4-HYDROXYLASE ALPHA SUBUNIT"/>
    <property type="match status" value="1"/>
</dbReference>
<dbReference type="Gene3D" id="2.60.120.620">
    <property type="entry name" value="q2cbj1_9rhob like domain"/>
    <property type="match status" value="1"/>
</dbReference>
<comment type="cofactor">
    <cofactor evidence="1">
        <name>L-ascorbate</name>
        <dbReference type="ChEBI" id="CHEBI:38290"/>
    </cofactor>
</comment>
<feature type="domain" description="Fe2OG dioxygenase" evidence="6">
    <location>
        <begin position="114"/>
        <end position="224"/>
    </location>
</feature>
<evidence type="ECO:0000256" key="5">
    <source>
        <dbReference type="ARBA" id="ARBA00023004"/>
    </source>
</evidence>
<evidence type="ECO:0000256" key="1">
    <source>
        <dbReference type="ARBA" id="ARBA00001961"/>
    </source>
</evidence>
<keyword evidence="2" id="KW-0479">Metal-binding</keyword>
<evidence type="ECO:0000256" key="2">
    <source>
        <dbReference type="ARBA" id="ARBA00022723"/>
    </source>
</evidence>
<keyword evidence="4" id="KW-0560">Oxidoreductase</keyword>
<organism evidence="7 8">
    <name type="scientific">Cotonvirus japonicus</name>
    <dbReference type="NCBI Taxonomy" id="2811091"/>
    <lineage>
        <taxon>Viruses</taxon>
        <taxon>Varidnaviria</taxon>
        <taxon>Bamfordvirae</taxon>
        <taxon>Nucleocytoviricota</taxon>
        <taxon>Megaviricetes</taxon>
        <taxon>Imitervirales</taxon>
        <taxon>Mimiviridae</taxon>
        <taxon>Megamimivirinae</taxon>
        <taxon>Cotonvirus</taxon>
        <taxon>Cotonvirus japonicum</taxon>
    </lineage>
</organism>
<dbReference type="InterPro" id="IPR006620">
    <property type="entry name" value="Pro_4_hyd_alph"/>
</dbReference>
<keyword evidence="3" id="KW-0223">Dioxygenase</keyword>
<dbReference type="Pfam" id="PF13640">
    <property type="entry name" value="2OG-FeII_Oxy_3"/>
    <property type="match status" value="1"/>
</dbReference>
<dbReference type="InterPro" id="IPR005123">
    <property type="entry name" value="Oxoglu/Fe-dep_dioxygenase_dom"/>
</dbReference>